<evidence type="ECO:0000256" key="2">
    <source>
        <dbReference type="ARBA" id="ARBA00001946"/>
    </source>
</evidence>
<dbReference type="Pfam" id="PF02878">
    <property type="entry name" value="PGM_PMM_I"/>
    <property type="match status" value="1"/>
</dbReference>
<comment type="catalytic activity">
    <reaction evidence="1">
        <text>alpha-D-glucose 1-phosphate = alpha-D-glucose 6-phosphate</text>
        <dbReference type="Rhea" id="RHEA:23536"/>
        <dbReference type="ChEBI" id="CHEBI:58225"/>
        <dbReference type="ChEBI" id="CHEBI:58601"/>
        <dbReference type="EC" id="5.4.2.2"/>
    </reaction>
</comment>
<feature type="domain" description="Alpha-D-phosphohexomutase alpha/beta/alpha" evidence="10">
    <location>
        <begin position="3"/>
        <end position="132"/>
    </location>
</feature>
<dbReference type="InterPro" id="IPR045244">
    <property type="entry name" value="PGM"/>
</dbReference>
<evidence type="ECO:0000256" key="8">
    <source>
        <dbReference type="ARBA" id="ARBA00023235"/>
    </source>
</evidence>
<dbReference type="Proteomes" id="UP001189429">
    <property type="component" value="Unassembled WGS sequence"/>
</dbReference>
<dbReference type="PRINTS" id="PR00509">
    <property type="entry name" value="PGMPMM"/>
</dbReference>
<organism evidence="13 14">
    <name type="scientific">Prorocentrum cordatum</name>
    <dbReference type="NCBI Taxonomy" id="2364126"/>
    <lineage>
        <taxon>Eukaryota</taxon>
        <taxon>Sar</taxon>
        <taxon>Alveolata</taxon>
        <taxon>Dinophyceae</taxon>
        <taxon>Prorocentrales</taxon>
        <taxon>Prorocentraceae</taxon>
        <taxon>Prorocentrum</taxon>
    </lineage>
</organism>
<protein>
    <recommendedName>
        <fullName evidence="4">phosphoglucomutase (alpha-D-glucose-1,6-bisphosphate-dependent)</fullName>
        <ecNumber evidence="4">5.4.2.2</ecNumber>
    </recommendedName>
</protein>
<comment type="similarity">
    <text evidence="3">Belongs to the phosphohexose mutase family.</text>
</comment>
<feature type="compositionally biased region" description="Basic and acidic residues" evidence="9">
    <location>
        <begin position="439"/>
        <end position="448"/>
    </location>
</feature>
<evidence type="ECO:0000259" key="10">
    <source>
        <dbReference type="Pfam" id="PF02878"/>
    </source>
</evidence>
<dbReference type="NCBIfam" id="NF005737">
    <property type="entry name" value="PRK07564.1-1"/>
    <property type="match status" value="1"/>
</dbReference>
<dbReference type="InterPro" id="IPR005846">
    <property type="entry name" value="A-D-PHexomutase_a/b/a-III"/>
</dbReference>
<comment type="caution">
    <text evidence="13">The sequence shown here is derived from an EMBL/GenBank/DDBJ whole genome shotgun (WGS) entry which is preliminary data.</text>
</comment>
<feature type="region of interest" description="Disordered" evidence="9">
    <location>
        <begin position="427"/>
        <end position="463"/>
    </location>
</feature>
<evidence type="ECO:0000256" key="9">
    <source>
        <dbReference type="SAM" id="MobiDB-lite"/>
    </source>
</evidence>
<evidence type="ECO:0000259" key="12">
    <source>
        <dbReference type="Pfam" id="PF02880"/>
    </source>
</evidence>
<dbReference type="Pfam" id="PF02879">
    <property type="entry name" value="PGM_PMM_II"/>
    <property type="match status" value="1"/>
</dbReference>
<gene>
    <name evidence="13" type="ORF">PCOR1329_LOCUS395</name>
</gene>
<dbReference type="Gene3D" id="3.40.120.10">
    <property type="entry name" value="Alpha-D-Glucose-1,6-Bisphosphate, subunit A, domain 3"/>
    <property type="match status" value="3"/>
</dbReference>
<feature type="domain" description="Alpha-D-phosphohexomutase alpha/beta/alpha" evidence="11">
    <location>
        <begin position="180"/>
        <end position="284"/>
    </location>
</feature>
<name>A0ABN9PEB7_9DINO</name>
<evidence type="ECO:0000256" key="3">
    <source>
        <dbReference type="ARBA" id="ARBA00010231"/>
    </source>
</evidence>
<dbReference type="InterPro" id="IPR016055">
    <property type="entry name" value="A-D-PHexomutase_a/b/a-I/II/III"/>
</dbReference>
<evidence type="ECO:0000256" key="4">
    <source>
        <dbReference type="ARBA" id="ARBA00012728"/>
    </source>
</evidence>
<dbReference type="PANTHER" id="PTHR22573">
    <property type="entry name" value="PHOSPHOHEXOMUTASE FAMILY MEMBER"/>
    <property type="match status" value="1"/>
</dbReference>
<evidence type="ECO:0000256" key="1">
    <source>
        <dbReference type="ARBA" id="ARBA00000443"/>
    </source>
</evidence>
<dbReference type="InterPro" id="IPR005844">
    <property type="entry name" value="A-D-PHexomutase_a/b/a-I"/>
</dbReference>
<evidence type="ECO:0000256" key="5">
    <source>
        <dbReference type="ARBA" id="ARBA00022553"/>
    </source>
</evidence>
<evidence type="ECO:0000256" key="7">
    <source>
        <dbReference type="ARBA" id="ARBA00022842"/>
    </source>
</evidence>
<keyword evidence="5" id="KW-0597">Phosphoprotein</keyword>
<keyword evidence="8" id="KW-0413">Isomerase</keyword>
<evidence type="ECO:0000313" key="14">
    <source>
        <dbReference type="Proteomes" id="UP001189429"/>
    </source>
</evidence>
<reference evidence="13" key="1">
    <citation type="submission" date="2023-10" db="EMBL/GenBank/DDBJ databases">
        <authorList>
            <person name="Chen Y."/>
            <person name="Shah S."/>
            <person name="Dougan E. K."/>
            <person name="Thang M."/>
            <person name="Chan C."/>
        </authorList>
    </citation>
    <scope>NUCLEOTIDE SEQUENCE [LARGE SCALE GENOMIC DNA]</scope>
</reference>
<keyword evidence="14" id="KW-1185">Reference proteome</keyword>
<comment type="cofactor">
    <cofactor evidence="2">
        <name>Mg(2+)</name>
        <dbReference type="ChEBI" id="CHEBI:18420"/>
    </cofactor>
</comment>
<evidence type="ECO:0000259" key="11">
    <source>
        <dbReference type="Pfam" id="PF02879"/>
    </source>
</evidence>
<dbReference type="InterPro" id="IPR005841">
    <property type="entry name" value="Alpha-D-phosphohexomutase_SF"/>
</dbReference>
<evidence type="ECO:0000313" key="13">
    <source>
        <dbReference type="EMBL" id="CAK0788523.1"/>
    </source>
</evidence>
<accession>A0ABN9PEB7</accession>
<keyword evidence="6" id="KW-0479">Metal-binding</keyword>
<dbReference type="EMBL" id="CAUYUJ010000075">
    <property type="protein sequence ID" value="CAK0788523.1"/>
    <property type="molecule type" value="Genomic_DNA"/>
</dbReference>
<dbReference type="Pfam" id="PF02880">
    <property type="entry name" value="PGM_PMM_III"/>
    <property type="match status" value="1"/>
</dbReference>
<dbReference type="PANTHER" id="PTHR22573:SF2">
    <property type="entry name" value="PHOSPHOGLUCOMUTASE"/>
    <property type="match status" value="1"/>
</dbReference>
<dbReference type="InterPro" id="IPR005845">
    <property type="entry name" value="A-D-PHexomutase_a/b/a-II"/>
</dbReference>
<keyword evidence="7" id="KW-0460">Magnesium</keyword>
<dbReference type="EC" id="5.4.2.2" evidence="4"/>
<evidence type="ECO:0000256" key="6">
    <source>
        <dbReference type="ARBA" id="ARBA00022723"/>
    </source>
</evidence>
<dbReference type="SUPFAM" id="SSF53738">
    <property type="entry name" value="Phosphoglucomutase, first 3 domains"/>
    <property type="match status" value="3"/>
</dbReference>
<feature type="domain" description="Alpha-D-phosphohexomutase alpha/beta/alpha" evidence="12">
    <location>
        <begin position="293"/>
        <end position="408"/>
    </location>
</feature>
<proteinExistence type="inferred from homology"/>
<sequence length="472" mass="51250">MGENYLANYVQSVFNTLKDMKVPVEGGTLVVSGDGRYWNSEAIQIIIKMAFANGVSTVWCGTGGLLSTPATSAVIRCHGKGFVPFGGFICSASHNPGGINDDFGIKYNCENGGPSPEKMTDLMVAWTAKLTEYKICDKLPVFDLASPATYKVGGHTVEVFDCVDDHLALLKKCFDFEQIKAMIAMPEFSMVYDCMSGVQGPYAKKIVEGELGAKPGSATNAEPKEDFGGPESAWHGHADPNLTYAVELVATMGLDKGGNKISTPSPPPTFGCAADGDADRNMILGSQFFVSPSDSLAMIVANSDLIPQFKAGLKGCARSMPTSGAVDLVAKKKGIDCFEVPTGWKFFGNLMDSGTHYFPDKKTYTPFICGEESFGTGADHVREKDGMWAVLAWLQILAAKTQKEGKLVTVQDVAEAHWKEFGRNYPAACGKQRRGQGQGRRDDEDHGRQGWHSGRHGDRWHEDRHERCIRVS</sequence>